<accession>A0ACB9QAA5</accession>
<proteinExistence type="predicted"/>
<protein>
    <submittedName>
        <fullName evidence="1">Uncharacterized protein</fullName>
    </submittedName>
</protein>
<name>A0ACB9QAA5_BAUVA</name>
<dbReference type="Proteomes" id="UP000828941">
    <property type="component" value="Chromosome 1"/>
</dbReference>
<dbReference type="EMBL" id="CM039426">
    <property type="protein sequence ID" value="KAI4357806.1"/>
    <property type="molecule type" value="Genomic_DNA"/>
</dbReference>
<keyword evidence="2" id="KW-1185">Reference proteome</keyword>
<gene>
    <name evidence="1" type="ORF">L6164_001730</name>
</gene>
<evidence type="ECO:0000313" key="1">
    <source>
        <dbReference type="EMBL" id="KAI4357806.1"/>
    </source>
</evidence>
<sequence>MEEKPMGSEKKVMVVIDESEHTYSALMWLLENLKELLTKSSVTIFATQPFPNCGTAQIGLGHLYFPFATNQELINSILRQTQEISLALCEKAKSICARRGVKVEAFTEAGDPKEIICDAVHKHGTDLLVMANYPSNPFKRFFVETLSEYCMKNVKCPILLVEPKSVNNIE</sequence>
<comment type="caution">
    <text evidence="1">The sequence shown here is derived from an EMBL/GenBank/DDBJ whole genome shotgun (WGS) entry which is preliminary data.</text>
</comment>
<organism evidence="1 2">
    <name type="scientific">Bauhinia variegata</name>
    <name type="common">Purple orchid tree</name>
    <name type="synonym">Phanera variegata</name>
    <dbReference type="NCBI Taxonomy" id="167791"/>
    <lineage>
        <taxon>Eukaryota</taxon>
        <taxon>Viridiplantae</taxon>
        <taxon>Streptophyta</taxon>
        <taxon>Embryophyta</taxon>
        <taxon>Tracheophyta</taxon>
        <taxon>Spermatophyta</taxon>
        <taxon>Magnoliopsida</taxon>
        <taxon>eudicotyledons</taxon>
        <taxon>Gunneridae</taxon>
        <taxon>Pentapetalae</taxon>
        <taxon>rosids</taxon>
        <taxon>fabids</taxon>
        <taxon>Fabales</taxon>
        <taxon>Fabaceae</taxon>
        <taxon>Cercidoideae</taxon>
        <taxon>Cercideae</taxon>
        <taxon>Bauhiniinae</taxon>
        <taxon>Bauhinia</taxon>
    </lineage>
</organism>
<reference evidence="1 2" key="1">
    <citation type="journal article" date="2022" name="DNA Res.">
        <title>Chromosomal-level genome assembly of the orchid tree Bauhinia variegata (Leguminosae; Cercidoideae) supports the allotetraploid origin hypothesis of Bauhinia.</title>
        <authorList>
            <person name="Zhong Y."/>
            <person name="Chen Y."/>
            <person name="Zheng D."/>
            <person name="Pang J."/>
            <person name="Liu Y."/>
            <person name="Luo S."/>
            <person name="Meng S."/>
            <person name="Qian L."/>
            <person name="Wei D."/>
            <person name="Dai S."/>
            <person name="Zhou R."/>
        </authorList>
    </citation>
    <scope>NUCLEOTIDE SEQUENCE [LARGE SCALE GENOMIC DNA]</scope>
    <source>
        <strain evidence="1">BV-YZ2020</strain>
    </source>
</reference>
<evidence type="ECO:0000313" key="2">
    <source>
        <dbReference type="Proteomes" id="UP000828941"/>
    </source>
</evidence>